<keyword evidence="10" id="KW-1185">Reference proteome</keyword>
<dbReference type="EMBL" id="FQWV01000001">
    <property type="protein sequence ID" value="SHG51578.1"/>
    <property type="molecule type" value="Genomic_DNA"/>
</dbReference>
<dbReference type="PANTHER" id="PTHR34192:SF10">
    <property type="entry name" value="PLASTOCYANIN MAJOR ISOFORM, CHLOROPLASTIC-RELATED"/>
    <property type="match status" value="1"/>
</dbReference>
<name>A0A1M5KFP8_9EURY</name>
<dbReference type="GO" id="GO:0009055">
    <property type="term" value="F:electron transfer activity"/>
    <property type="evidence" value="ECO:0007669"/>
    <property type="project" value="InterPro"/>
</dbReference>
<dbReference type="Pfam" id="PF00127">
    <property type="entry name" value="Copper-bind"/>
    <property type="match status" value="1"/>
</dbReference>
<evidence type="ECO:0000256" key="6">
    <source>
        <dbReference type="ARBA" id="ARBA00023136"/>
    </source>
</evidence>
<dbReference type="OrthoDB" id="11836at2157"/>
<feature type="transmembrane region" description="Helical" evidence="7">
    <location>
        <begin position="158"/>
        <end position="176"/>
    </location>
</feature>
<keyword evidence="7" id="KW-0812">Transmembrane</keyword>
<gene>
    <name evidence="9" type="ORF">SAMN05443636_0492</name>
</gene>
<evidence type="ECO:0000256" key="7">
    <source>
        <dbReference type="SAM" id="Phobius"/>
    </source>
</evidence>
<dbReference type="InterPro" id="IPR006311">
    <property type="entry name" value="TAT_signal"/>
</dbReference>
<proteinExistence type="predicted"/>
<keyword evidence="3" id="KW-0479">Metal-binding</keyword>
<dbReference type="AlphaFoldDB" id="A0A1M5KFP8"/>
<dbReference type="InterPro" id="IPR000923">
    <property type="entry name" value="BlueCu_1"/>
</dbReference>
<keyword evidence="4" id="KW-0249">Electron transport</keyword>
<dbReference type="GO" id="GO:0005507">
    <property type="term" value="F:copper ion binding"/>
    <property type="evidence" value="ECO:0007669"/>
    <property type="project" value="InterPro"/>
</dbReference>
<organism evidence="9 10">
    <name type="scientific">Halobaculum gomorrense</name>
    <dbReference type="NCBI Taxonomy" id="43928"/>
    <lineage>
        <taxon>Archaea</taxon>
        <taxon>Methanobacteriati</taxon>
        <taxon>Methanobacteriota</taxon>
        <taxon>Stenosarchaea group</taxon>
        <taxon>Halobacteria</taxon>
        <taxon>Halobacteriales</taxon>
        <taxon>Haloferacaceae</taxon>
        <taxon>Halobaculum</taxon>
    </lineage>
</organism>
<dbReference type="GO" id="GO:0016020">
    <property type="term" value="C:membrane"/>
    <property type="evidence" value="ECO:0007669"/>
    <property type="project" value="UniProtKB-SubCell"/>
</dbReference>
<evidence type="ECO:0000313" key="9">
    <source>
        <dbReference type="EMBL" id="SHG51578.1"/>
    </source>
</evidence>
<keyword evidence="7" id="KW-1133">Transmembrane helix</keyword>
<keyword evidence="6 7" id="KW-0472">Membrane</keyword>
<evidence type="ECO:0000313" key="10">
    <source>
        <dbReference type="Proteomes" id="UP000184357"/>
    </source>
</evidence>
<evidence type="ECO:0000256" key="2">
    <source>
        <dbReference type="ARBA" id="ARBA00022448"/>
    </source>
</evidence>
<keyword evidence="2" id="KW-0813">Transport</keyword>
<dbReference type="RefSeq" id="WP_073306790.1">
    <property type="nucleotide sequence ID" value="NZ_FQWV01000001.1"/>
</dbReference>
<dbReference type="Gene3D" id="2.60.40.420">
    <property type="entry name" value="Cupredoxins - blue copper proteins"/>
    <property type="match status" value="1"/>
</dbReference>
<evidence type="ECO:0000256" key="3">
    <source>
        <dbReference type="ARBA" id="ARBA00022723"/>
    </source>
</evidence>
<dbReference type="InterPro" id="IPR028871">
    <property type="entry name" value="BlueCu_1_BS"/>
</dbReference>
<dbReference type="Proteomes" id="UP000184357">
    <property type="component" value="Unassembled WGS sequence"/>
</dbReference>
<evidence type="ECO:0000256" key="4">
    <source>
        <dbReference type="ARBA" id="ARBA00022982"/>
    </source>
</evidence>
<dbReference type="InterPro" id="IPR008972">
    <property type="entry name" value="Cupredoxin"/>
</dbReference>
<reference evidence="9 10" key="1">
    <citation type="submission" date="2016-11" db="EMBL/GenBank/DDBJ databases">
        <authorList>
            <person name="Jaros S."/>
            <person name="Januszkiewicz K."/>
            <person name="Wedrychowicz H."/>
        </authorList>
    </citation>
    <scope>NUCLEOTIDE SEQUENCE [LARGE SCALE GENOMIC DNA]</scope>
    <source>
        <strain evidence="9 10">DSM 9297</strain>
    </source>
</reference>
<dbReference type="PROSITE" id="PS00196">
    <property type="entry name" value="COPPER_BLUE"/>
    <property type="match status" value="1"/>
</dbReference>
<evidence type="ECO:0000259" key="8">
    <source>
        <dbReference type="Pfam" id="PF00127"/>
    </source>
</evidence>
<keyword evidence="5" id="KW-0186">Copper</keyword>
<accession>A0A1M5KFP8</accession>
<dbReference type="STRING" id="43928.SAMN05443636_0492"/>
<dbReference type="PANTHER" id="PTHR34192">
    <property type="entry name" value="PLASTOCYANIN MAJOR ISOFORM, CHLOROPLASTIC-RELATED"/>
    <property type="match status" value="1"/>
</dbReference>
<feature type="domain" description="Blue (type 1) copper" evidence="8">
    <location>
        <begin position="44"/>
        <end position="134"/>
    </location>
</feature>
<dbReference type="PROSITE" id="PS51318">
    <property type="entry name" value="TAT"/>
    <property type="match status" value="1"/>
</dbReference>
<sequence length="188" mass="19339">MEDDTLSRRSFLRGAAGATAAAGAVAAGAGNAAAQATADGSGTVEVGAGSQGLKYVPGTDQTLYVTPGTTVTFEWVTGGHNIIVESQPDGASWGGHEPLEDEGFSTEFTFETTGVYEYYCEPHQSLGMVGTLEVVEQLPTPTATAAGPPEVPDSAKSLGIASFIAMVSTLGLAFFFTKYGGDYEPPEE</sequence>
<comment type="subcellular location">
    <subcellularLocation>
        <location evidence="1">Membrane</location>
    </subcellularLocation>
</comment>
<evidence type="ECO:0000256" key="5">
    <source>
        <dbReference type="ARBA" id="ARBA00023008"/>
    </source>
</evidence>
<protein>
    <submittedName>
        <fullName evidence="9">Plastocyanin</fullName>
    </submittedName>
</protein>
<evidence type="ECO:0000256" key="1">
    <source>
        <dbReference type="ARBA" id="ARBA00004370"/>
    </source>
</evidence>
<dbReference type="SUPFAM" id="SSF49503">
    <property type="entry name" value="Cupredoxins"/>
    <property type="match status" value="1"/>
</dbReference>